<evidence type="ECO:0000313" key="6">
    <source>
        <dbReference type="EMBL" id="TCL65966.1"/>
    </source>
</evidence>
<gene>
    <name evidence="6" type="ORF">EDC14_101696</name>
</gene>
<evidence type="ECO:0000256" key="1">
    <source>
        <dbReference type="ARBA" id="ARBA00009156"/>
    </source>
</evidence>
<dbReference type="Gene3D" id="3.30.420.40">
    <property type="match status" value="2"/>
</dbReference>
<dbReference type="PANTHER" id="PTHR43095:SF5">
    <property type="entry name" value="XYLULOSE KINASE"/>
    <property type="match status" value="1"/>
</dbReference>
<dbReference type="Pfam" id="PF00370">
    <property type="entry name" value="FGGY_N"/>
    <property type="match status" value="1"/>
</dbReference>
<evidence type="ECO:0000259" key="5">
    <source>
        <dbReference type="Pfam" id="PF02782"/>
    </source>
</evidence>
<dbReference type="RefSeq" id="WP_132014925.1">
    <property type="nucleotide sequence ID" value="NZ_SLUN01000016.1"/>
</dbReference>
<organism evidence="6 7">
    <name type="scientific">Hydrogenispora ethanolica</name>
    <dbReference type="NCBI Taxonomy" id="1082276"/>
    <lineage>
        <taxon>Bacteria</taxon>
        <taxon>Bacillati</taxon>
        <taxon>Bacillota</taxon>
        <taxon>Hydrogenispora</taxon>
    </lineage>
</organism>
<comment type="caution">
    <text evidence="6">The sequence shown here is derived from an EMBL/GenBank/DDBJ whole genome shotgun (WGS) entry which is preliminary data.</text>
</comment>
<dbReference type="GO" id="GO:0016301">
    <property type="term" value="F:kinase activity"/>
    <property type="evidence" value="ECO:0007669"/>
    <property type="project" value="UniProtKB-KW"/>
</dbReference>
<feature type="domain" description="Carbohydrate kinase FGGY N-terminal" evidence="4">
    <location>
        <begin position="3"/>
        <end position="249"/>
    </location>
</feature>
<evidence type="ECO:0000256" key="2">
    <source>
        <dbReference type="ARBA" id="ARBA00022679"/>
    </source>
</evidence>
<dbReference type="Proteomes" id="UP000295008">
    <property type="component" value="Unassembled WGS sequence"/>
</dbReference>
<protein>
    <submittedName>
        <fullName evidence="6">Xylulokinase</fullName>
    </submittedName>
</protein>
<dbReference type="OrthoDB" id="9805576at2"/>
<sequence>MAYLLGYDIGSSSIKATLLDAATGAVVASATSPQNTELAIAAPQPGWAEQDPATWWEHVKLATAAIKAKSGVDLLEVAAIGLSYQMHGLVVVDRQQRVLRPAIIWCDSRAVGIGDKAFAAIGPETCLQHLLNSPGNFTASKLRWIRENEPEIFSRVDKAMLPGEYVAMRMTGLIRTTPSGLSEGIWWDFLEQAPARLVLDHYRLDPELLPEVVPLFSNQGELTAAAAAELGLKPGAVVAYRAGDQPNNAFSLNVLNPGEVAATAGTSGVVYGVGDQPNYDPQSRVNTFVHVNHSAAAARYGILLCLNGTAILNRWLRDLLDPAAISYKQMDQLAAGAPVGSAGMSILPYGNGAERTLQNREIGAAIHGLNFNIHDRRHVLRAAQEGIVFALNYGLEIMGRMGVGVKAVKAGHANMFLSPLFGEAFASVTGAQVKLYNTDGSQGAARGAGVGAGLYRNFDEAFAGLQSIKVIEPDPALQPAYQEAYQRWRAILDQQLHKNQ</sequence>
<dbReference type="InterPro" id="IPR018484">
    <property type="entry name" value="FGGY_N"/>
</dbReference>
<evidence type="ECO:0000313" key="7">
    <source>
        <dbReference type="Proteomes" id="UP000295008"/>
    </source>
</evidence>
<dbReference type="Pfam" id="PF02782">
    <property type="entry name" value="FGGY_C"/>
    <property type="match status" value="1"/>
</dbReference>
<dbReference type="InterPro" id="IPR000577">
    <property type="entry name" value="Carb_kinase_FGGY"/>
</dbReference>
<dbReference type="SUPFAM" id="SSF53067">
    <property type="entry name" value="Actin-like ATPase domain"/>
    <property type="match status" value="2"/>
</dbReference>
<keyword evidence="2" id="KW-0808">Transferase</keyword>
<dbReference type="EMBL" id="SLUN01000016">
    <property type="protein sequence ID" value="TCL65966.1"/>
    <property type="molecule type" value="Genomic_DNA"/>
</dbReference>
<dbReference type="AlphaFoldDB" id="A0A4R1RIY4"/>
<keyword evidence="7" id="KW-1185">Reference proteome</keyword>
<dbReference type="PANTHER" id="PTHR43095">
    <property type="entry name" value="SUGAR KINASE"/>
    <property type="match status" value="1"/>
</dbReference>
<feature type="domain" description="Carbohydrate kinase FGGY C-terminal" evidence="5">
    <location>
        <begin position="261"/>
        <end position="448"/>
    </location>
</feature>
<reference evidence="6 7" key="1">
    <citation type="submission" date="2019-03" db="EMBL/GenBank/DDBJ databases">
        <title>Genomic Encyclopedia of Type Strains, Phase IV (KMG-IV): sequencing the most valuable type-strain genomes for metagenomic binning, comparative biology and taxonomic classification.</title>
        <authorList>
            <person name="Goeker M."/>
        </authorList>
    </citation>
    <scope>NUCLEOTIDE SEQUENCE [LARGE SCALE GENOMIC DNA]</scope>
    <source>
        <strain evidence="6 7">LX-B</strain>
    </source>
</reference>
<accession>A0A4R1RIY4</accession>
<dbReference type="PIRSF" id="PIRSF000538">
    <property type="entry name" value="GlpK"/>
    <property type="match status" value="1"/>
</dbReference>
<dbReference type="CDD" id="cd07809">
    <property type="entry name" value="ASKHA_NBD_FGGY_BaXK-like"/>
    <property type="match status" value="1"/>
</dbReference>
<dbReference type="InterPro" id="IPR043129">
    <property type="entry name" value="ATPase_NBD"/>
</dbReference>
<evidence type="ECO:0000256" key="3">
    <source>
        <dbReference type="ARBA" id="ARBA00022777"/>
    </source>
</evidence>
<dbReference type="GO" id="GO:0005975">
    <property type="term" value="P:carbohydrate metabolic process"/>
    <property type="evidence" value="ECO:0007669"/>
    <property type="project" value="InterPro"/>
</dbReference>
<name>A0A4R1RIY4_HYDET</name>
<proteinExistence type="inferred from homology"/>
<keyword evidence="3 6" id="KW-0418">Kinase</keyword>
<evidence type="ECO:0000259" key="4">
    <source>
        <dbReference type="Pfam" id="PF00370"/>
    </source>
</evidence>
<dbReference type="InterPro" id="IPR050406">
    <property type="entry name" value="FGGY_Carb_Kinase"/>
</dbReference>
<dbReference type="InterPro" id="IPR018485">
    <property type="entry name" value="FGGY_C"/>
</dbReference>
<comment type="similarity">
    <text evidence="1">Belongs to the FGGY kinase family.</text>
</comment>